<gene>
    <name evidence="3" type="ORF">EUGRSUZ_K01124</name>
</gene>
<dbReference type="STRING" id="71139.A0A059A0W1"/>
<dbReference type="InterPro" id="IPR056689">
    <property type="entry name" value="DUF7787"/>
</dbReference>
<dbReference type="AlphaFoldDB" id="A0A059A0W1"/>
<evidence type="ECO:0000313" key="3">
    <source>
        <dbReference type="EMBL" id="KCW47336.1"/>
    </source>
</evidence>
<evidence type="ECO:0000259" key="2">
    <source>
        <dbReference type="Pfam" id="PF25042"/>
    </source>
</evidence>
<dbReference type="eggNOG" id="ENOG502S8UG">
    <property type="taxonomic scope" value="Eukaryota"/>
</dbReference>
<evidence type="ECO:0000256" key="1">
    <source>
        <dbReference type="SAM" id="MobiDB-lite"/>
    </source>
</evidence>
<dbReference type="EMBL" id="KK198763">
    <property type="protein sequence ID" value="KCW47336.1"/>
    <property type="molecule type" value="Genomic_DNA"/>
</dbReference>
<organism evidence="3">
    <name type="scientific">Eucalyptus grandis</name>
    <name type="common">Flooded gum</name>
    <dbReference type="NCBI Taxonomy" id="71139"/>
    <lineage>
        <taxon>Eukaryota</taxon>
        <taxon>Viridiplantae</taxon>
        <taxon>Streptophyta</taxon>
        <taxon>Embryophyta</taxon>
        <taxon>Tracheophyta</taxon>
        <taxon>Spermatophyta</taxon>
        <taxon>Magnoliopsida</taxon>
        <taxon>eudicotyledons</taxon>
        <taxon>Gunneridae</taxon>
        <taxon>Pentapetalae</taxon>
        <taxon>rosids</taxon>
        <taxon>malvids</taxon>
        <taxon>Myrtales</taxon>
        <taxon>Myrtaceae</taxon>
        <taxon>Myrtoideae</taxon>
        <taxon>Eucalypteae</taxon>
        <taxon>Eucalyptus</taxon>
    </lineage>
</organism>
<feature type="region of interest" description="Disordered" evidence="1">
    <location>
        <begin position="108"/>
        <end position="192"/>
    </location>
</feature>
<name>A0A059A0W1_EUCGR</name>
<dbReference type="PANTHER" id="PTHR35096:SF8">
    <property type="entry name" value="OS03G0308600 PROTEIN"/>
    <property type="match status" value="1"/>
</dbReference>
<dbReference type="InParanoid" id="A0A059A0W1"/>
<sequence length="192" mass="21121">MQGKAKTKKTNQLSLEEYLDFFHSHKRADLTVSSLNQIIQMHGFRKIRNLPKRALLDAVEAIELVDPSRSTLNENVSSRDVRLSLAEAIADVDDLGWHECVITSVENFGKEDRPSAPDDGSKRQGRREKKGDGAFGCKRTASSGSETRGGGGSAGENAPKRKPLKEANAGRSTSSVDGDYSWSNQLDMRIRC</sequence>
<feature type="compositionally biased region" description="Polar residues" evidence="1">
    <location>
        <begin position="170"/>
        <end position="186"/>
    </location>
</feature>
<dbReference type="OMA" id="DNGMSSC"/>
<dbReference type="KEGG" id="egr:104424993"/>
<dbReference type="Gramene" id="KCW47336">
    <property type="protein sequence ID" value="KCW47336"/>
    <property type="gene ID" value="EUGRSUZ_K01124"/>
</dbReference>
<reference evidence="3" key="1">
    <citation type="submission" date="2013-07" db="EMBL/GenBank/DDBJ databases">
        <title>The genome of Eucalyptus grandis.</title>
        <authorList>
            <person name="Schmutz J."/>
            <person name="Hayes R."/>
            <person name="Myburg A."/>
            <person name="Tuskan G."/>
            <person name="Grattapaglia D."/>
            <person name="Rokhsar D.S."/>
        </authorList>
    </citation>
    <scope>NUCLEOTIDE SEQUENCE</scope>
    <source>
        <tissue evidence="3">Leaf extractions</tissue>
    </source>
</reference>
<dbReference type="OrthoDB" id="692230at2759"/>
<feature type="domain" description="DUF7787" evidence="2">
    <location>
        <begin position="9"/>
        <end position="66"/>
    </location>
</feature>
<dbReference type="PANTHER" id="PTHR35096">
    <property type="entry name" value="BNAA08G28570D PROTEIN"/>
    <property type="match status" value="1"/>
</dbReference>
<feature type="compositionally biased region" description="Basic and acidic residues" evidence="1">
    <location>
        <begin position="108"/>
        <end position="122"/>
    </location>
</feature>
<proteinExistence type="predicted"/>
<accession>A0A059A0W1</accession>
<protein>
    <recommendedName>
        <fullName evidence="2">DUF7787 domain-containing protein</fullName>
    </recommendedName>
</protein>
<dbReference type="Pfam" id="PF25042">
    <property type="entry name" value="DUF7787"/>
    <property type="match status" value="1"/>
</dbReference>